<accession>A0A8H7DMY0</accession>
<sequence length="894" mass="95786">MLYRQTFISLTILQLWSGWTASALAQQTFFPSAVPLAVRTPTFSCWLDTHNGSDPMATWPIFWNDLHNLGWTGFIKVDGTAYHWLGSPPEGNASAWIQTQVTPTRTILTVQAGPMLLNVTFLSPIEPSDLGLQSFPFSYVYVDATAMDGQLHSIQLYSDISGEWVTDSLETQIQWSTTKTNNTMYHQFSPTAPFSMFQDVPEDGTVYHAVSIAQSSLVSIIGTDETLRGQFATPGEGFTLTSDLTGQVGPVRADDTKFPVLAHAVDLGSTATISSVAWAVGVVRDPVMILSGVKRGAYYWSQYATIGDAIDAFVTDFPAAKARALALDDQILQDAGAISQDYVDLISLGTRQALAGIEITLSTLQDGSFNLSDIKAFMKDVGNSQRVNPIEGIYAALPALMYLMPNLTGTLLEPLLEYQNSSNYTNPYAASDLGSPFPQVSEDSSSFNAVYGVENSGNMLILVLAHAQSTGDGSLIGKYYSLLKQWADYLTSNALIPGDQTSADARDEILAQNHPNVTNLALKGIIGIQAMAKVSQIMGQEADAQNYKESATSLIQSWVNLTSMSGQLRWTYDETTFGLMYNLLADKLLGLDLVPASIYTAESTTLSNNQVQAPFGFPLSSDNASTTRSGTTSAIDPLLALMEIDWTLFSAAAAPDNATRNLLISTVRNHASSNFTDGTFPTLYNVKTGLAPAAGVSPNGFSSPAQGAVFSLLALNVANHTVVVPSTGVASSFGGSGSGGSSGKSHTGEIVGGVMAGLAVLLVGIAVVYMHHRRIRQRANTECETATPYQIPTNMTAMASGPSVDITNLSASISLETPSARASRTNRANPFLTVSPKVAQGSATSSYPALPYRLPSRAPESNTSHETDELRSEMARLRQEVDELRANQEPPGYQ</sequence>
<dbReference type="GO" id="GO:0003824">
    <property type="term" value="F:catalytic activity"/>
    <property type="evidence" value="ECO:0007669"/>
    <property type="project" value="UniProtKB-ARBA"/>
</dbReference>
<keyword evidence="7" id="KW-1185">Reference proteome</keyword>
<evidence type="ECO:0000256" key="2">
    <source>
        <dbReference type="SAM" id="Phobius"/>
    </source>
</evidence>
<evidence type="ECO:0000256" key="1">
    <source>
        <dbReference type="SAM" id="MobiDB-lite"/>
    </source>
</evidence>
<evidence type="ECO:0000259" key="5">
    <source>
        <dbReference type="Pfam" id="PF17168"/>
    </source>
</evidence>
<evidence type="ECO:0000259" key="4">
    <source>
        <dbReference type="Pfam" id="PF16335"/>
    </source>
</evidence>
<dbReference type="InterPro" id="IPR033433">
    <property type="entry name" value="GtaA_N"/>
</dbReference>
<feature type="transmembrane region" description="Helical" evidence="2">
    <location>
        <begin position="750"/>
        <end position="770"/>
    </location>
</feature>
<keyword evidence="2" id="KW-1133">Transmembrane helix</keyword>
<organism evidence="6 7">
    <name type="scientific">Mycena sanguinolenta</name>
    <dbReference type="NCBI Taxonomy" id="230812"/>
    <lineage>
        <taxon>Eukaryota</taxon>
        <taxon>Fungi</taxon>
        <taxon>Dikarya</taxon>
        <taxon>Basidiomycota</taxon>
        <taxon>Agaricomycotina</taxon>
        <taxon>Agaricomycetes</taxon>
        <taxon>Agaricomycetidae</taxon>
        <taxon>Agaricales</taxon>
        <taxon>Marasmiineae</taxon>
        <taxon>Mycenaceae</taxon>
        <taxon>Mycena</taxon>
    </lineage>
</organism>
<reference evidence="6" key="1">
    <citation type="submission" date="2020-05" db="EMBL/GenBank/DDBJ databases">
        <title>Mycena genomes resolve the evolution of fungal bioluminescence.</title>
        <authorList>
            <person name="Tsai I.J."/>
        </authorList>
    </citation>
    <scope>NUCLEOTIDE SEQUENCE</scope>
    <source>
        <strain evidence="6">160909Yilan</strain>
    </source>
</reference>
<gene>
    <name evidence="6" type="ORF">MSAN_00253700</name>
</gene>
<keyword evidence="3" id="KW-0732">Signal</keyword>
<dbReference type="InterPro" id="IPR008928">
    <property type="entry name" value="6-hairpin_glycosidase_sf"/>
</dbReference>
<feature type="domain" description="Glutaminase A central" evidence="4">
    <location>
        <begin position="339"/>
        <end position="713"/>
    </location>
</feature>
<dbReference type="InterPro" id="IPR032514">
    <property type="entry name" value="GtaA_central"/>
</dbReference>
<dbReference type="InterPro" id="IPR012341">
    <property type="entry name" value="6hp_glycosidase-like_sf"/>
</dbReference>
<comment type="caution">
    <text evidence="6">The sequence shown here is derived from an EMBL/GenBank/DDBJ whole genome shotgun (WGS) entry which is preliminary data.</text>
</comment>
<dbReference type="Gene3D" id="1.50.10.10">
    <property type="match status" value="1"/>
</dbReference>
<feature type="signal peptide" evidence="3">
    <location>
        <begin position="1"/>
        <end position="25"/>
    </location>
</feature>
<dbReference type="PANTHER" id="PTHR31987:SF1">
    <property type="entry name" value="GLUTAMINASE A"/>
    <property type="match status" value="1"/>
</dbReference>
<dbReference type="OrthoDB" id="3918848at2759"/>
<dbReference type="GO" id="GO:0005975">
    <property type="term" value="P:carbohydrate metabolic process"/>
    <property type="evidence" value="ECO:0007669"/>
    <property type="project" value="InterPro"/>
</dbReference>
<evidence type="ECO:0000313" key="6">
    <source>
        <dbReference type="EMBL" id="KAF7378283.1"/>
    </source>
</evidence>
<feature type="chain" id="PRO_5034426433" description="DUF1793-domain-containing protein" evidence="3">
    <location>
        <begin position="26"/>
        <end position="894"/>
    </location>
</feature>
<evidence type="ECO:0000313" key="7">
    <source>
        <dbReference type="Proteomes" id="UP000623467"/>
    </source>
</evidence>
<feature type="domain" description="Glutaminase A N-terminal" evidence="5">
    <location>
        <begin position="104"/>
        <end position="334"/>
    </location>
</feature>
<feature type="compositionally biased region" description="Basic and acidic residues" evidence="1">
    <location>
        <begin position="863"/>
        <end position="886"/>
    </location>
</feature>
<dbReference type="EMBL" id="JACAZH010000001">
    <property type="protein sequence ID" value="KAF7378283.1"/>
    <property type="molecule type" value="Genomic_DNA"/>
</dbReference>
<evidence type="ECO:0008006" key="8">
    <source>
        <dbReference type="Google" id="ProtNLM"/>
    </source>
</evidence>
<proteinExistence type="predicted"/>
<dbReference type="AlphaFoldDB" id="A0A8H7DMY0"/>
<keyword evidence="2" id="KW-0812">Transmembrane</keyword>
<protein>
    <recommendedName>
        <fullName evidence="8">DUF1793-domain-containing protein</fullName>
    </recommendedName>
</protein>
<feature type="region of interest" description="Disordered" evidence="1">
    <location>
        <begin position="840"/>
        <end position="894"/>
    </location>
</feature>
<dbReference type="PANTHER" id="PTHR31987">
    <property type="entry name" value="GLUTAMINASE A-RELATED"/>
    <property type="match status" value="1"/>
</dbReference>
<evidence type="ECO:0000256" key="3">
    <source>
        <dbReference type="SAM" id="SignalP"/>
    </source>
</evidence>
<keyword evidence="2" id="KW-0472">Membrane</keyword>
<dbReference type="SUPFAM" id="SSF48208">
    <property type="entry name" value="Six-hairpin glycosidases"/>
    <property type="match status" value="1"/>
</dbReference>
<dbReference type="InterPro" id="IPR052743">
    <property type="entry name" value="Glutaminase_GtaA"/>
</dbReference>
<dbReference type="Pfam" id="PF17168">
    <property type="entry name" value="DUF5127"/>
    <property type="match status" value="1"/>
</dbReference>
<name>A0A8H7DMY0_9AGAR</name>
<dbReference type="Pfam" id="PF16335">
    <property type="entry name" value="GtaA_6_Hairpin"/>
    <property type="match status" value="1"/>
</dbReference>
<dbReference type="Proteomes" id="UP000623467">
    <property type="component" value="Unassembled WGS sequence"/>
</dbReference>